<evidence type="ECO:0000313" key="3">
    <source>
        <dbReference type="EMBL" id="KAK3354514.1"/>
    </source>
</evidence>
<sequence length="240" mass="26775">MGMVGPLSLALVVATIPLMGHPRFFGGIWSTYLRVTETGQPASRFEELVLRVLPNLMFDNCMSVMSVSLDSPWFRRRVMKTRQSMRLALLASQKRKAIQKVHGNSRAKTSKTIPDESSGSSGTSLGAMARMKNRKIRCVRPIVVDPGGSSRRQRKEEPCFLDSTCVQLVISKTKHELVQIMECKPWLEIGVPYCGPRVNDIYTLPEALLTLLSVHGLDLPVGEEGESVFRTREIVSEEDS</sequence>
<feature type="compositionally biased region" description="Basic residues" evidence="1">
    <location>
        <begin position="100"/>
        <end position="109"/>
    </location>
</feature>
<proteinExistence type="predicted"/>
<reference evidence="3" key="1">
    <citation type="journal article" date="2023" name="Mol. Phylogenet. Evol.">
        <title>Genome-scale phylogeny and comparative genomics of the fungal order Sordariales.</title>
        <authorList>
            <person name="Hensen N."/>
            <person name="Bonometti L."/>
            <person name="Westerberg I."/>
            <person name="Brannstrom I.O."/>
            <person name="Guillou S."/>
            <person name="Cros-Aarteil S."/>
            <person name="Calhoun S."/>
            <person name="Haridas S."/>
            <person name="Kuo A."/>
            <person name="Mondo S."/>
            <person name="Pangilinan J."/>
            <person name="Riley R."/>
            <person name="LaButti K."/>
            <person name="Andreopoulos B."/>
            <person name="Lipzen A."/>
            <person name="Chen C."/>
            <person name="Yan M."/>
            <person name="Daum C."/>
            <person name="Ng V."/>
            <person name="Clum A."/>
            <person name="Steindorff A."/>
            <person name="Ohm R.A."/>
            <person name="Martin F."/>
            <person name="Silar P."/>
            <person name="Natvig D.O."/>
            <person name="Lalanne C."/>
            <person name="Gautier V."/>
            <person name="Ament-Velasquez S.L."/>
            <person name="Kruys A."/>
            <person name="Hutchinson M.I."/>
            <person name="Powell A.J."/>
            <person name="Barry K."/>
            <person name="Miller A.N."/>
            <person name="Grigoriev I.V."/>
            <person name="Debuchy R."/>
            <person name="Gladieux P."/>
            <person name="Hiltunen Thoren M."/>
            <person name="Johannesson H."/>
        </authorList>
    </citation>
    <scope>NUCLEOTIDE SEQUENCE</scope>
    <source>
        <strain evidence="3">CBS 560.94</strain>
    </source>
</reference>
<comment type="caution">
    <text evidence="3">The sequence shown here is derived from an EMBL/GenBank/DDBJ whole genome shotgun (WGS) entry which is preliminary data.</text>
</comment>
<reference evidence="3" key="2">
    <citation type="submission" date="2023-06" db="EMBL/GenBank/DDBJ databases">
        <authorList>
            <consortium name="Lawrence Berkeley National Laboratory"/>
            <person name="Haridas S."/>
            <person name="Hensen N."/>
            <person name="Bonometti L."/>
            <person name="Westerberg I."/>
            <person name="Brannstrom I.O."/>
            <person name="Guillou S."/>
            <person name="Cros-Aarteil S."/>
            <person name="Calhoun S."/>
            <person name="Kuo A."/>
            <person name="Mondo S."/>
            <person name="Pangilinan J."/>
            <person name="Riley R."/>
            <person name="Labutti K."/>
            <person name="Andreopoulos B."/>
            <person name="Lipzen A."/>
            <person name="Chen C."/>
            <person name="Yanf M."/>
            <person name="Daum C."/>
            <person name="Ng V."/>
            <person name="Clum A."/>
            <person name="Steindorff A."/>
            <person name="Ohm R."/>
            <person name="Martin F."/>
            <person name="Silar P."/>
            <person name="Natvig D."/>
            <person name="Lalanne C."/>
            <person name="Gautier V."/>
            <person name="Ament-Velasquez S.L."/>
            <person name="Kruys A."/>
            <person name="Hutchinson M.I."/>
            <person name="Powell A.J."/>
            <person name="Barry K."/>
            <person name="Miller A.N."/>
            <person name="Grigoriev I.V."/>
            <person name="Debuchy R."/>
            <person name="Gladieux P."/>
            <person name="Thoren M.H."/>
            <person name="Johannesson H."/>
        </authorList>
    </citation>
    <scope>NUCLEOTIDE SEQUENCE</scope>
    <source>
        <strain evidence="3">CBS 560.94</strain>
    </source>
</reference>
<keyword evidence="4" id="KW-1185">Reference proteome</keyword>
<name>A0AAE0MVH5_9PEZI</name>
<evidence type="ECO:0000256" key="1">
    <source>
        <dbReference type="SAM" id="MobiDB-lite"/>
    </source>
</evidence>
<dbReference type="Proteomes" id="UP001278500">
    <property type="component" value="Unassembled WGS sequence"/>
</dbReference>
<dbReference type="AlphaFoldDB" id="A0AAE0MVH5"/>
<keyword evidence="2" id="KW-0732">Signal</keyword>
<evidence type="ECO:0000313" key="4">
    <source>
        <dbReference type="Proteomes" id="UP001278500"/>
    </source>
</evidence>
<feature type="chain" id="PRO_5042143569" description="Secreted protein" evidence="2">
    <location>
        <begin position="23"/>
        <end position="240"/>
    </location>
</feature>
<evidence type="ECO:0008006" key="5">
    <source>
        <dbReference type="Google" id="ProtNLM"/>
    </source>
</evidence>
<feature type="compositionally biased region" description="Polar residues" evidence="1">
    <location>
        <begin position="110"/>
        <end position="124"/>
    </location>
</feature>
<gene>
    <name evidence="3" type="ORF">B0H65DRAFT_15747</name>
</gene>
<evidence type="ECO:0000256" key="2">
    <source>
        <dbReference type="SAM" id="SignalP"/>
    </source>
</evidence>
<accession>A0AAE0MVH5</accession>
<protein>
    <recommendedName>
        <fullName evidence="5">Secreted protein</fullName>
    </recommendedName>
</protein>
<dbReference type="EMBL" id="JAUEPP010000001">
    <property type="protein sequence ID" value="KAK3354514.1"/>
    <property type="molecule type" value="Genomic_DNA"/>
</dbReference>
<dbReference type="RefSeq" id="XP_062685892.1">
    <property type="nucleotide sequence ID" value="XM_062821179.1"/>
</dbReference>
<dbReference type="GeneID" id="87858333"/>
<feature type="signal peptide" evidence="2">
    <location>
        <begin position="1"/>
        <end position="22"/>
    </location>
</feature>
<feature type="region of interest" description="Disordered" evidence="1">
    <location>
        <begin position="100"/>
        <end position="125"/>
    </location>
</feature>
<organism evidence="3 4">
    <name type="scientific">Neurospora tetraspora</name>
    <dbReference type="NCBI Taxonomy" id="94610"/>
    <lineage>
        <taxon>Eukaryota</taxon>
        <taxon>Fungi</taxon>
        <taxon>Dikarya</taxon>
        <taxon>Ascomycota</taxon>
        <taxon>Pezizomycotina</taxon>
        <taxon>Sordariomycetes</taxon>
        <taxon>Sordariomycetidae</taxon>
        <taxon>Sordariales</taxon>
        <taxon>Sordariaceae</taxon>
        <taxon>Neurospora</taxon>
    </lineage>
</organism>